<evidence type="ECO:0000313" key="7">
    <source>
        <dbReference type="Proteomes" id="UP000323011"/>
    </source>
</evidence>
<dbReference type="EMBL" id="VLTN01000002">
    <property type="protein sequence ID" value="KAA0157225.1"/>
    <property type="molecule type" value="Genomic_DNA"/>
</dbReference>
<keyword evidence="1" id="KW-0479">Metal-binding</keyword>
<dbReference type="PANTHER" id="PTHR14677">
    <property type="entry name" value="ARSENITE INDUCUBLE RNA ASSOCIATED PROTEIN AIP-1-RELATED"/>
    <property type="match status" value="1"/>
</dbReference>
<evidence type="ECO:0000256" key="3">
    <source>
        <dbReference type="ARBA" id="ARBA00022833"/>
    </source>
</evidence>
<evidence type="ECO:0000256" key="4">
    <source>
        <dbReference type="PROSITE-ProRule" id="PRU00449"/>
    </source>
</evidence>
<accession>A0A5A8CW10</accession>
<dbReference type="SUPFAM" id="SSF118310">
    <property type="entry name" value="AN1-like Zinc finger"/>
    <property type="match status" value="1"/>
</dbReference>
<dbReference type="Pfam" id="PF01428">
    <property type="entry name" value="zf-AN1"/>
    <property type="match status" value="1"/>
</dbReference>
<keyword evidence="3" id="KW-0862">Zinc</keyword>
<dbReference type="PROSITE" id="PS51039">
    <property type="entry name" value="ZF_AN1"/>
    <property type="match status" value="1"/>
</dbReference>
<dbReference type="Proteomes" id="UP000323011">
    <property type="component" value="Unassembled WGS sequence"/>
</dbReference>
<dbReference type="InterPro" id="IPR000058">
    <property type="entry name" value="Znf_AN1"/>
</dbReference>
<dbReference type="Gene3D" id="4.10.1110.10">
    <property type="entry name" value="AN1-like Zinc finger"/>
    <property type="match status" value="1"/>
</dbReference>
<keyword evidence="2 4" id="KW-0863">Zinc-finger</keyword>
<dbReference type="PANTHER" id="PTHR14677:SF20">
    <property type="entry name" value="ZINC FINGER AN1-TYPE CONTAINING 2A-RELATED"/>
    <property type="match status" value="1"/>
</dbReference>
<sequence>MDVGAHCDFSGCGVLDFLPVTCAMCGGRFCEAHASYVAHACSRADAESAAGVEAAGAAATSSDPRTSHEIFEDVRRRRAAAQAELSRRDTAPASAAAKTLEAASAASAQARAGAARLKLSKGDLLALTPASRLAELDARAKAAVSRAATVRGAKLAGRAAKVAGRSLPPKAQRLALEVVVDASARVPPSEGGSAAAATAEAACCTRDVDVDSTCVVLVDSSLNVGRLVDAASAASGAANCNSRCSEAAMLRIVPCCLSGREARPLPLSAQLEVLMEAGELSQGGLVALVRSGAGAEWRLRV</sequence>
<evidence type="ECO:0000256" key="2">
    <source>
        <dbReference type="ARBA" id="ARBA00022771"/>
    </source>
</evidence>
<feature type="domain" description="AN1-type" evidence="5">
    <location>
        <begin position="1"/>
        <end position="49"/>
    </location>
</feature>
<comment type="caution">
    <text evidence="6">The sequence shown here is derived from an EMBL/GenBank/DDBJ whole genome shotgun (WGS) entry which is preliminary data.</text>
</comment>
<dbReference type="GO" id="GO:0008270">
    <property type="term" value="F:zinc ion binding"/>
    <property type="evidence" value="ECO:0007669"/>
    <property type="project" value="UniProtKB-KW"/>
</dbReference>
<dbReference type="GO" id="GO:0005737">
    <property type="term" value="C:cytoplasm"/>
    <property type="evidence" value="ECO:0007669"/>
    <property type="project" value="TreeGrafter"/>
</dbReference>
<dbReference type="AlphaFoldDB" id="A0A5A8CW10"/>
<evidence type="ECO:0000313" key="6">
    <source>
        <dbReference type="EMBL" id="KAA0157225.1"/>
    </source>
</evidence>
<evidence type="ECO:0000256" key="1">
    <source>
        <dbReference type="ARBA" id="ARBA00022723"/>
    </source>
</evidence>
<organism evidence="6 7">
    <name type="scientific">Cafeteria roenbergensis</name>
    <name type="common">Marine flagellate</name>
    <dbReference type="NCBI Taxonomy" id="33653"/>
    <lineage>
        <taxon>Eukaryota</taxon>
        <taxon>Sar</taxon>
        <taxon>Stramenopiles</taxon>
        <taxon>Bigyra</taxon>
        <taxon>Opalozoa</taxon>
        <taxon>Bicosoecida</taxon>
        <taxon>Cafeteriaceae</taxon>
        <taxon>Cafeteria</taxon>
    </lineage>
</organism>
<evidence type="ECO:0000259" key="5">
    <source>
        <dbReference type="PROSITE" id="PS51039"/>
    </source>
</evidence>
<proteinExistence type="predicted"/>
<dbReference type="SMART" id="SM00154">
    <property type="entry name" value="ZnF_AN1"/>
    <property type="match status" value="1"/>
</dbReference>
<dbReference type="InterPro" id="IPR035896">
    <property type="entry name" value="AN1-like_Znf"/>
</dbReference>
<name>A0A5A8CW10_CAFRO</name>
<reference evidence="6 7" key="1">
    <citation type="submission" date="2019-07" db="EMBL/GenBank/DDBJ databases">
        <title>Genomes of Cafeteria roenbergensis.</title>
        <authorList>
            <person name="Fischer M.G."/>
            <person name="Hackl T."/>
            <person name="Roman M."/>
        </authorList>
    </citation>
    <scope>NUCLEOTIDE SEQUENCE [LARGE SCALE GENOMIC DNA]</scope>
    <source>
        <strain evidence="6 7">BVI</strain>
    </source>
</reference>
<gene>
    <name evidence="6" type="ORF">FNF29_00577</name>
</gene>
<protein>
    <recommendedName>
        <fullName evidence="5">AN1-type domain-containing protein</fullName>
    </recommendedName>
</protein>
<keyword evidence="7" id="KW-1185">Reference proteome</keyword>